<dbReference type="GO" id="GO:0005524">
    <property type="term" value="F:ATP binding"/>
    <property type="evidence" value="ECO:0007669"/>
    <property type="project" value="UniProtKB-KW"/>
</dbReference>
<evidence type="ECO:0000313" key="8">
    <source>
        <dbReference type="EMBL" id="PIA16092.1"/>
    </source>
</evidence>
<dbReference type="NCBIfam" id="TIGR02432">
    <property type="entry name" value="lysidine_TilS_N"/>
    <property type="match status" value="1"/>
</dbReference>
<dbReference type="InterPro" id="IPR011063">
    <property type="entry name" value="TilS/TtcA_N"/>
</dbReference>
<keyword evidence="9" id="KW-1185">Reference proteome</keyword>
<dbReference type="SUPFAM" id="SSF52402">
    <property type="entry name" value="Adenine nucleotide alpha hydrolases-like"/>
    <property type="match status" value="1"/>
</dbReference>
<dbReference type="InterPro" id="IPR012094">
    <property type="entry name" value="tRNA_Ile_lys_synt"/>
</dbReference>
<evidence type="ECO:0000259" key="7">
    <source>
        <dbReference type="Pfam" id="PF01171"/>
    </source>
</evidence>
<dbReference type="Proteomes" id="UP000242474">
    <property type="component" value="Unassembled WGS sequence"/>
</dbReference>
<keyword evidence="3" id="KW-0819">tRNA processing</keyword>
<protein>
    <recommendedName>
        <fullName evidence="1">tRNA(Ile)-lysidine synthetase</fullName>
        <ecNumber evidence="1">6.3.4.19</ecNumber>
    </recommendedName>
</protein>
<dbReference type="AlphaFoldDB" id="A0A2G5BAS3"/>
<evidence type="ECO:0000256" key="5">
    <source>
        <dbReference type="ARBA" id="ARBA00022840"/>
    </source>
</evidence>
<dbReference type="InterPro" id="IPR014729">
    <property type="entry name" value="Rossmann-like_a/b/a_fold"/>
</dbReference>
<dbReference type="OrthoDB" id="434144at2759"/>
<dbReference type="STRING" id="763665.A0A2G5BAS3"/>
<dbReference type="HAMAP" id="MF_01161">
    <property type="entry name" value="tRNA_Ile_lys_synt"/>
    <property type="match status" value="1"/>
</dbReference>
<keyword evidence="5" id="KW-0067">ATP-binding</keyword>
<name>A0A2G5BAS3_COERN</name>
<keyword evidence="2" id="KW-0436">Ligase</keyword>
<accession>A0A2G5BAS3</accession>
<dbReference type="EMBL" id="KZ303502">
    <property type="protein sequence ID" value="PIA16092.1"/>
    <property type="molecule type" value="Genomic_DNA"/>
</dbReference>
<dbReference type="Gene3D" id="3.40.50.620">
    <property type="entry name" value="HUPs"/>
    <property type="match status" value="1"/>
</dbReference>
<evidence type="ECO:0000256" key="2">
    <source>
        <dbReference type="ARBA" id="ARBA00022598"/>
    </source>
</evidence>
<dbReference type="GO" id="GO:0032267">
    <property type="term" value="F:tRNA(Ile)-lysidine synthase activity"/>
    <property type="evidence" value="ECO:0007669"/>
    <property type="project" value="UniProtKB-EC"/>
</dbReference>
<dbReference type="EC" id="6.3.4.19" evidence="1"/>
<dbReference type="PANTHER" id="PTHR43033:SF1">
    <property type="entry name" value="TRNA(ILE)-LYSIDINE SYNTHASE-RELATED"/>
    <property type="match status" value="1"/>
</dbReference>
<evidence type="ECO:0000313" key="9">
    <source>
        <dbReference type="Proteomes" id="UP000242474"/>
    </source>
</evidence>
<reference evidence="8 9" key="1">
    <citation type="journal article" date="2015" name="Genome Biol. Evol.">
        <title>Phylogenomic analyses indicate that early fungi evolved digesting cell walls of algal ancestors of land plants.</title>
        <authorList>
            <person name="Chang Y."/>
            <person name="Wang S."/>
            <person name="Sekimoto S."/>
            <person name="Aerts A.L."/>
            <person name="Choi C."/>
            <person name="Clum A."/>
            <person name="LaButti K.M."/>
            <person name="Lindquist E.A."/>
            <person name="Yee Ngan C."/>
            <person name="Ohm R.A."/>
            <person name="Salamov A.A."/>
            <person name="Grigoriev I.V."/>
            <person name="Spatafora J.W."/>
            <person name="Berbee M.L."/>
        </authorList>
    </citation>
    <scope>NUCLEOTIDE SEQUENCE [LARGE SCALE GENOMIC DNA]</scope>
    <source>
        <strain evidence="8 9">NRRL 1564</strain>
    </source>
</reference>
<gene>
    <name evidence="8" type="ORF">COEREDRAFT_97726</name>
</gene>
<organism evidence="8 9">
    <name type="scientific">Coemansia reversa (strain ATCC 12441 / NRRL 1564)</name>
    <dbReference type="NCBI Taxonomy" id="763665"/>
    <lineage>
        <taxon>Eukaryota</taxon>
        <taxon>Fungi</taxon>
        <taxon>Fungi incertae sedis</taxon>
        <taxon>Zoopagomycota</taxon>
        <taxon>Kickxellomycotina</taxon>
        <taxon>Kickxellomycetes</taxon>
        <taxon>Kickxellales</taxon>
        <taxon>Kickxellaceae</taxon>
        <taxon>Coemansia</taxon>
    </lineage>
</organism>
<evidence type="ECO:0000256" key="4">
    <source>
        <dbReference type="ARBA" id="ARBA00022741"/>
    </source>
</evidence>
<comment type="catalytic activity">
    <reaction evidence="6">
        <text>cytidine(34) in tRNA(Ile2) + L-lysine + ATP = lysidine(34) in tRNA(Ile2) + AMP + diphosphate + H(+)</text>
        <dbReference type="Rhea" id="RHEA:43744"/>
        <dbReference type="Rhea" id="RHEA-COMP:10625"/>
        <dbReference type="Rhea" id="RHEA-COMP:10670"/>
        <dbReference type="ChEBI" id="CHEBI:15378"/>
        <dbReference type="ChEBI" id="CHEBI:30616"/>
        <dbReference type="ChEBI" id="CHEBI:32551"/>
        <dbReference type="ChEBI" id="CHEBI:33019"/>
        <dbReference type="ChEBI" id="CHEBI:82748"/>
        <dbReference type="ChEBI" id="CHEBI:83665"/>
        <dbReference type="ChEBI" id="CHEBI:456215"/>
        <dbReference type="EC" id="6.3.4.19"/>
    </reaction>
</comment>
<dbReference type="GO" id="GO:0008033">
    <property type="term" value="P:tRNA processing"/>
    <property type="evidence" value="ECO:0007669"/>
    <property type="project" value="UniProtKB-KW"/>
</dbReference>
<evidence type="ECO:0000256" key="6">
    <source>
        <dbReference type="ARBA" id="ARBA00048539"/>
    </source>
</evidence>
<keyword evidence="4" id="KW-0547">Nucleotide-binding</keyword>
<dbReference type="Pfam" id="PF01171">
    <property type="entry name" value="ATP_bind_3"/>
    <property type="match status" value="1"/>
</dbReference>
<proteinExistence type="inferred from homology"/>
<dbReference type="InterPro" id="IPR012795">
    <property type="entry name" value="tRNA_Ile_lys_synt_N"/>
</dbReference>
<dbReference type="PANTHER" id="PTHR43033">
    <property type="entry name" value="TRNA(ILE)-LYSIDINE SYNTHASE-RELATED"/>
    <property type="match status" value="1"/>
</dbReference>
<dbReference type="CDD" id="cd01992">
    <property type="entry name" value="TilS_N"/>
    <property type="match status" value="1"/>
</dbReference>
<sequence>MALAYIVSRAVGTANCYAFTVDHGFRPESALEASDVGKYMEQLGIGHETRSLKWGTCHSDIDIDNDVVPLPPTNRLEEVARQRRYNALHRICKERGIFAVLTGHHAGDQAETFLLRFLRQSGISGLAGMRLQSTLPFGLNTAMDMSSEKATIPVLVRPLLNFNKASLYRICKNHGIRWHEDPSNSDTQFRRNALRQEIGKATSDKDSPLNADTLLKVCSAIQDHRKYINKNVSFLLAKYARLSTSLGTLELPAGIGSADCNREPPRWIRNASLCEQVLASAIAWVNCKPHPPELAHLHQFGNAIIKHYDSKHTASRKSVSAAGVMMLFPSTKRGWLFCRQPPRLGEILPQEGLLPGTTVLWDNRLLIRLEPMPGHVFRGTWRIYSLRDAEQKFSRRLAKHQSMSRQTAKSTGIHHIVQASQPVVLVDKAGSSQPQVLFARGSFFVDMCLSVSVQTLKGTADPDTREVL</sequence>
<feature type="domain" description="tRNA(Ile)-lysidine/2-thiocytidine synthase N-terminal" evidence="7">
    <location>
        <begin position="8"/>
        <end position="197"/>
    </location>
</feature>
<evidence type="ECO:0000256" key="3">
    <source>
        <dbReference type="ARBA" id="ARBA00022694"/>
    </source>
</evidence>
<evidence type="ECO:0000256" key="1">
    <source>
        <dbReference type="ARBA" id="ARBA00013267"/>
    </source>
</evidence>